<dbReference type="PANTHER" id="PTHR24148">
    <property type="entry name" value="ANKYRIN REPEAT DOMAIN-CONTAINING PROTEIN 39 HOMOLOG-RELATED"/>
    <property type="match status" value="1"/>
</dbReference>
<dbReference type="PANTHER" id="PTHR24148:SF73">
    <property type="entry name" value="HET DOMAIN PROTEIN (AFU_ORTHOLOGUE AFUA_8G01020)"/>
    <property type="match status" value="1"/>
</dbReference>
<dbReference type="EMBL" id="JOKZ01000006">
    <property type="protein sequence ID" value="KKP07498.1"/>
    <property type="molecule type" value="Genomic_DNA"/>
</dbReference>
<dbReference type="InterPro" id="IPR052895">
    <property type="entry name" value="HetReg/Transcr_Mod"/>
</dbReference>
<evidence type="ECO:0000259" key="2">
    <source>
        <dbReference type="Pfam" id="PF06985"/>
    </source>
</evidence>
<sequence>MSFENPANDLGGKEKEVAAIPSVSKQAESDTPLYQPLDARYIRLLKLLPGSVPDPIRIQLQSTSLEDPGPYTALSYVWGDAKVDRRTIYSGDKELSVTANLFHALCRFRDVSETQTWWIDAVCINQSSITERTQQVRMMLEIYTKAERTVMWLGEDAHPSLEMLFKVAKARHEYARSQDIIGRPGGKTPVFLCSNDLESMKIVANTRDRYASQWVSEDARRHYVSPDPDPKLVTVAFRDMETGETHSCPEYVILALDFDQPRVQKAEKDTFPDFCTFLLEAIKPAEFDLTEAQSIELLSSLDYIASRPYWRRAWIVQEAIVSGKATLVCGKHEIDFDVFCLVYGYERSTGLDVKNVVLDDVRIFDVRSSLRMLMQVMNQPPDQKPINFMTLLETISQIGFYRTSGQSKQMRDLTLGRLMGVFGKQLATDPRDLIFSLVGLLQHFSELPLQHQWAKTSIDYSLDVQTVFKNAAKHIVDSYPKHRIDNQSRRDYILSFVKFDPSRDDTSLPSWIPNWTSNRGVSNVLFAEDNPQIDTLIEYDANVQGDHLVLSGHIVDTVTMSTDIGHDEDFYNEVDLYNTVVEQNLGTRYGSREDRFGAFWRAIVADNPIGMRVINGGDFVSLKLDALRSWMSLCAENYQKIQQIWSHRLKLRRILGPLIADMKEKNKQGEISYSLPPRLLDYIPLEIIEEVFKQENDPSWSSTEAGAPKQFIITEHGFFGTGLPGVEVGDVVAILAGSGNPWYLRKQGDHYIVIGKGWIHGLMYRDDEYHRRGWRDRIEAIRLR</sequence>
<feature type="domain" description="Heterokaryon incompatibility" evidence="2">
    <location>
        <begin position="71"/>
        <end position="172"/>
    </location>
</feature>
<reference evidence="4" key="1">
    <citation type="journal article" date="2015" name="Genome Announc.">
        <title>Draft whole-genome sequence of the biocontrol agent Trichoderma harzianum T6776.</title>
        <authorList>
            <person name="Baroncelli R."/>
            <person name="Piaggeschi G."/>
            <person name="Fiorini L."/>
            <person name="Bertolini E."/>
            <person name="Zapparata A."/>
            <person name="Pe M.E."/>
            <person name="Sarrocco S."/>
            <person name="Vannacci G."/>
        </authorList>
    </citation>
    <scope>NUCLEOTIDE SEQUENCE [LARGE SCALE GENOMIC DNA]</scope>
    <source>
        <strain evidence="4">T6776</strain>
    </source>
</reference>
<name>A0A0F9Y5Z3_TRIHA</name>
<evidence type="ECO:0000256" key="1">
    <source>
        <dbReference type="SAM" id="MobiDB-lite"/>
    </source>
</evidence>
<proteinExistence type="predicted"/>
<gene>
    <name evidence="3" type="ORF">THAR02_00419</name>
</gene>
<comment type="caution">
    <text evidence="3">The sequence shown here is derived from an EMBL/GenBank/DDBJ whole genome shotgun (WGS) entry which is preliminary data.</text>
</comment>
<dbReference type="OMA" id="RHEYARS"/>
<dbReference type="OrthoDB" id="4899362at2759"/>
<dbReference type="AlphaFoldDB" id="A0A0F9Y5Z3"/>
<dbReference type="Pfam" id="PF06985">
    <property type="entry name" value="HET"/>
    <property type="match status" value="1"/>
</dbReference>
<evidence type="ECO:0000313" key="4">
    <source>
        <dbReference type="Proteomes" id="UP000034112"/>
    </source>
</evidence>
<protein>
    <recommendedName>
        <fullName evidence="2">Heterokaryon incompatibility domain-containing protein</fullName>
    </recommendedName>
</protein>
<organism evidence="3 4">
    <name type="scientific">Trichoderma harzianum</name>
    <name type="common">Hypocrea lixii</name>
    <dbReference type="NCBI Taxonomy" id="5544"/>
    <lineage>
        <taxon>Eukaryota</taxon>
        <taxon>Fungi</taxon>
        <taxon>Dikarya</taxon>
        <taxon>Ascomycota</taxon>
        <taxon>Pezizomycotina</taxon>
        <taxon>Sordariomycetes</taxon>
        <taxon>Hypocreomycetidae</taxon>
        <taxon>Hypocreales</taxon>
        <taxon>Hypocreaceae</taxon>
        <taxon>Trichoderma</taxon>
    </lineage>
</organism>
<evidence type="ECO:0000313" key="3">
    <source>
        <dbReference type="EMBL" id="KKP07498.1"/>
    </source>
</evidence>
<feature type="region of interest" description="Disordered" evidence="1">
    <location>
        <begin position="1"/>
        <end position="24"/>
    </location>
</feature>
<dbReference type="InterPro" id="IPR010730">
    <property type="entry name" value="HET"/>
</dbReference>
<accession>A0A0F9Y5Z3</accession>
<dbReference type="Proteomes" id="UP000034112">
    <property type="component" value="Unassembled WGS sequence"/>
</dbReference>